<protein>
    <recommendedName>
        <fullName evidence="3 13">DNA repair protein REV1</fullName>
        <ecNumber evidence="13">2.7.7.-</ecNumber>
    </recommendedName>
</protein>
<keyword evidence="6 13" id="KW-0548">Nucleotidyltransferase</keyword>
<evidence type="ECO:0000256" key="10">
    <source>
        <dbReference type="ARBA" id="ARBA00023125"/>
    </source>
</evidence>
<dbReference type="SUPFAM" id="SSF100879">
    <property type="entry name" value="Lesion bypass DNA polymerase (Y-family), little finger domain"/>
    <property type="match status" value="1"/>
</dbReference>
<evidence type="ECO:0000256" key="12">
    <source>
        <dbReference type="ARBA" id="ARBA00023242"/>
    </source>
</evidence>
<evidence type="ECO:0000256" key="6">
    <source>
        <dbReference type="ARBA" id="ARBA00022695"/>
    </source>
</evidence>
<dbReference type="GO" id="GO:0070987">
    <property type="term" value="P:error-free translesion synthesis"/>
    <property type="evidence" value="ECO:0007669"/>
    <property type="project" value="TreeGrafter"/>
</dbReference>
<dbReference type="Pfam" id="PF00533">
    <property type="entry name" value="BRCT"/>
    <property type="match status" value="1"/>
</dbReference>
<dbReference type="Pfam" id="PF11799">
    <property type="entry name" value="IMS_C"/>
    <property type="match status" value="1"/>
</dbReference>
<dbReference type="PANTHER" id="PTHR45990:SF1">
    <property type="entry name" value="DNA REPAIR PROTEIN REV1"/>
    <property type="match status" value="1"/>
</dbReference>
<proteinExistence type="inferred from homology"/>
<dbReference type="InterPro" id="IPR001357">
    <property type="entry name" value="BRCT_dom"/>
</dbReference>
<dbReference type="CDD" id="cd17719">
    <property type="entry name" value="BRCT_Rev1"/>
    <property type="match status" value="1"/>
</dbReference>
<dbReference type="InterPro" id="IPR043502">
    <property type="entry name" value="DNA/RNA_pol_sf"/>
</dbReference>
<dbReference type="SUPFAM" id="SSF52113">
    <property type="entry name" value="BRCT domain"/>
    <property type="match status" value="1"/>
</dbReference>
<dbReference type="GO" id="GO:0017125">
    <property type="term" value="F:deoxycytidyl transferase activity"/>
    <property type="evidence" value="ECO:0007669"/>
    <property type="project" value="TreeGrafter"/>
</dbReference>
<dbReference type="FunFam" id="3.40.50.10190:FF:000011">
    <property type="entry name" value="DNA repair protein REV1"/>
    <property type="match status" value="1"/>
</dbReference>
<gene>
    <name evidence="17" type="ORF">CCAP1982_LOCUS11324</name>
</gene>
<reference evidence="17" key="1">
    <citation type="submission" date="2020-11" db="EMBL/GenBank/DDBJ databases">
        <authorList>
            <person name="Whitehead M."/>
        </authorList>
    </citation>
    <scope>NUCLEOTIDE SEQUENCE</scope>
    <source>
        <strain evidence="17">EGII</strain>
    </source>
</reference>
<name>A0A811UXT6_CERCA</name>
<evidence type="ECO:0000256" key="9">
    <source>
        <dbReference type="ARBA" id="ARBA00022842"/>
    </source>
</evidence>
<keyword evidence="9 14" id="KW-0460">Magnesium</keyword>
<dbReference type="InterPro" id="IPR038401">
    <property type="entry name" value="Rev1_C_sf"/>
</dbReference>
<evidence type="ECO:0000256" key="3">
    <source>
        <dbReference type="ARBA" id="ARBA00020399"/>
    </source>
</evidence>
<evidence type="ECO:0000313" key="18">
    <source>
        <dbReference type="Proteomes" id="UP000606786"/>
    </source>
</evidence>
<dbReference type="PROSITE" id="PS50172">
    <property type="entry name" value="BRCT"/>
    <property type="match status" value="1"/>
</dbReference>
<dbReference type="PIRSF" id="PIRSF036573">
    <property type="entry name" value="REV1"/>
    <property type="match status" value="1"/>
</dbReference>
<dbReference type="Gene3D" id="3.40.1170.60">
    <property type="match status" value="1"/>
</dbReference>
<dbReference type="GO" id="GO:0006281">
    <property type="term" value="P:DNA repair"/>
    <property type="evidence" value="ECO:0007669"/>
    <property type="project" value="UniProtKB-KW"/>
</dbReference>
<feature type="binding site" evidence="14">
    <location>
        <position position="394"/>
    </location>
    <ligand>
        <name>Mg(2+)</name>
        <dbReference type="ChEBI" id="CHEBI:18420"/>
        <label>1</label>
    </ligand>
</feature>
<organism evidence="17 18">
    <name type="scientific">Ceratitis capitata</name>
    <name type="common">Mediterranean fruit fly</name>
    <name type="synonym">Tephritis capitata</name>
    <dbReference type="NCBI Taxonomy" id="7213"/>
    <lineage>
        <taxon>Eukaryota</taxon>
        <taxon>Metazoa</taxon>
        <taxon>Ecdysozoa</taxon>
        <taxon>Arthropoda</taxon>
        <taxon>Hexapoda</taxon>
        <taxon>Insecta</taxon>
        <taxon>Pterygota</taxon>
        <taxon>Neoptera</taxon>
        <taxon>Endopterygota</taxon>
        <taxon>Diptera</taxon>
        <taxon>Brachycera</taxon>
        <taxon>Muscomorpha</taxon>
        <taxon>Tephritoidea</taxon>
        <taxon>Tephritidae</taxon>
        <taxon>Ceratitis</taxon>
        <taxon>Ceratitis</taxon>
    </lineage>
</organism>
<dbReference type="Gene3D" id="6.10.250.1490">
    <property type="match status" value="1"/>
</dbReference>
<dbReference type="Gene3D" id="3.30.1490.100">
    <property type="entry name" value="DNA polymerase, Y-family, little finger domain"/>
    <property type="match status" value="1"/>
</dbReference>
<feature type="binding site" evidence="14">
    <location>
        <position position="395"/>
    </location>
    <ligand>
        <name>Mg(2+)</name>
        <dbReference type="ChEBI" id="CHEBI:18420"/>
        <label>1</label>
    </ligand>
</feature>
<evidence type="ECO:0000256" key="11">
    <source>
        <dbReference type="ARBA" id="ARBA00023204"/>
    </source>
</evidence>
<dbReference type="InterPro" id="IPR031991">
    <property type="entry name" value="Rev1_C"/>
</dbReference>
<dbReference type="EC" id="2.7.7.-" evidence="13"/>
<dbReference type="InterPro" id="IPR053848">
    <property type="entry name" value="IMS_HHH_1"/>
</dbReference>
<feature type="domain" description="BRCT" evidence="15">
    <location>
        <begin position="32"/>
        <end position="118"/>
    </location>
</feature>
<dbReference type="InterPro" id="IPR036775">
    <property type="entry name" value="DNA_pol_Y-fam_lit_finger_sf"/>
</dbReference>
<dbReference type="InterPro" id="IPR025527">
    <property type="entry name" value="HUWE1/Rev1_UBM"/>
</dbReference>
<sequence length="1060" mass="119680">MNSNGFEQWGGYMEAKITKLEEQFSAASNPYKKSNLFSGISIYVNGLTNPSADELKRMMMVYGGTFHHYERSHTTYIIASNLPDVKVRNMNTSKIISPQWVVDCIKETRLLDHTRYLLYTNQKVTQPGLFFKKHKMLEHEGEVSLKDNCNDTQKEESLIKTDATNVIESDNTNCKDLARTAVDPRFLTEFYNNSRLHHIATLGTGFKKYVSDLREQHGTKGFPARATLKDRLSVRSSVSNNKPSATWIMHIDMDCFFVSVGLRKHPELKDQPVAVTHSKGGTNATSVPVHPSADRKIEMELFAKRFEEHLHNNILSEKVRGGFEAKMSLSEIASCSYEARAKGIRNGMFVGQALNLCPELKTIPYDFEGYREVAYTLYDTIAQYTLDIEAVSCDEMFVDLTDILNEIHIEPMEFVLAVREEVRLKTGCPCSAGVGGNKLQARMATKRAKPDGQYQLFPEVAQKYMADIKIDELPGVGSSTAYTLEQNNLITCGDLQKISLLKLQMHVGKKFGETLYQFSRGIDNRSLLYGQIRKSVSAEVNYGIRFKEFSELETFLRQLCTEVHTRLSDIKRQTKCVTLKLMVRAKDAPIEASKFMGHGVCDHLTKSVTLSGYTCELEVITRTVLATMKAMTVPPNELRGIGIQLSKLNDPNEGKERKENVIMNLFNKVADKKKERATKSAEDSNGDVAMQIEEPNVLLNCNSTLNVKKPEKHIKNVGKRSRDKIGDNNTVDAKSKNEPNILNLFKKAATKQAVSLNNLKCNGNPLPKDIDPEVFAALPPDIRNEVLHAYKDPKQGSALVTAQPQNQGSAPTIMLPPSQSSNNVSTLNESDLQPSTSKAAAFRNQQKQLQKKMLNKQKSQVNLNNIELKTIPQNIEQEFLDALPPELRNEIKENFAQPTVKYEATSEVMLNQIDPEFLDALPPELRQEIEQNFGKSHGRTKSNQRLTCETDDSLKNIFMEPKCEYLLLDWLKSSNVPEVVDTHLVSKHAAAMVKADKIDRLYSALMFLCKLINQQKSNECNWHKAYGSIIQFVQKEMSTSYDGRKLFLGVKLKCDKCKWQ</sequence>
<dbReference type="CDD" id="cd01701">
    <property type="entry name" value="PolY_Rev1"/>
    <property type="match status" value="1"/>
</dbReference>
<dbReference type="Gene3D" id="1.20.58.1280">
    <property type="entry name" value="DNA repair protein Rev1, C-terminal domain"/>
    <property type="match status" value="1"/>
</dbReference>
<comment type="cofactor">
    <cofactor evidence="14">
        <name>Mg(2+)</name>
        <dbReference type="ChEBI" id="CHEBI:18420"/>
    </cofactor>
    <text evidence="14">Binds 2 magnesium ions.</text>
</comment>
<comment type="function">
    <text evidence="13">Deoxycytidyl transferase involved in DNA repair. Transfers a dCMP residue from dCTP to the 3'-end of a DNA primer in a template-dependent reaction. May assist in the first step in the bypass of abasic lesions by the insertion of a nucleotide opposite the lesion. Required for normal induction of mutations by physical and chemical agents.</text>
</comment>
<dbReference type="Gene3D" id="3.30.70.270">
    <property type="match status" value="1"/>
</dbReference>
<evidence type="ECO:0000256" key="4">
    <source>
        <dbReference type="ARBA" id="ARBA00022634"/>
    </source>
</evidence>
<dbReference type="FunFam" id="3.30.1490.100:FF:000001">
    <property type="entry name" value="DNA repair protein REV1"/>
    <property type="match status" value="1"/>
</dbReference>
<dbReference type="AlphaFoldDB" id="A0A811UXT6"/>
<feature type="binding site" evidence="14">
    <location>
        <position position="252"/>
    </location>
    <ligand>
        <name>Mg(2+)</name>
        <dbReference type="ChEBI" id="CHEBI:18420"/>
        <label>1</label>
    </ligand>
</feature>
<dbReference type="GO" id="GO:0042276">
    <property type="term" value="P:error-prone translesion synthesis"/>
    <property type="evidence" value="ECO:0007669"/>
    <property type="project" value="InterPro"/>
</dbReference>
<evidence type="ECO:0000256" key="1">
    <source>
        <dbReference type="ARBA" id="ARBA00004123"/>
    </source>
</evidence>
<keyword evidence="8 13" id="KW-0227">DNA damage</keyword>
<keyword evidence="5 13" id="KW-0808">Transferase</keyword>
<dbReference type="InterPro" id="IPR001126">
    <property type="entry name" value="UmuC"/>
</dbReference>
<evidence type="ECO:0000256" key="14">
    <source>
        <dbReference type="PIRSR" id="PIRSR036573-2"/>
    </source>
</evidence>
<dbReference type="SUPFAM" id="SSF56672">
    <property type="entry name" value="DNA/RNA polymerases"/>
    <property type="match status" value="1"/>
</dbReference>
<keyword evidence="10 13" id="KW-0238">DNA-binding</keyword>
<dbReference type="OrthoDB" id="427711at2759"/>
<evidence type="ECO:0000256" key="7">
    <source>
        <dbReference type="ARBA" id="ARBA00022723"/>
    </source>
</evidence>
<comment type="similarity">
    <text evidence="2 13">Belongs to the DNA polymerase type-Y family.</text>
</comment>
<keyword evidence="18" id="KW-1185">Reference proteome</keyword>
<dbReference type="InterPro" id="IPR043128">
    <property type="entry name" value="Rev_trsase/Diguanyl_cyclase"/>
</dbReference>
<keyword evidence="11 13" id="KW-0234">DNA repair</keyword>
<evidence type="ECO:0000313" key="17">
    <source>
        <dbReference type="EMBL" id="CAD7002855.1"/>
    </source>
</evidence>
<evidence type="ECO:0000256" key="8">
    <source>
        <dbReference type="ARBA" id="ARBA00022763"/>
    </source>
</evidence>
<dbReference type="PROSITE" id="PS50173">
    <property type="entry name" value="UMUC"/>
    <property type="match status" value="1"/>
</dbReference>
<dbReference type="Gene3D" id="1.10.150.20">
    <property type="entry name" value="5' to 3' exonuclease, C-terminal subdomain"/>
    <property type="match status" value="1"/>
</dbReference>
<evidence type="ECO:0000256" key="13">
    <source>
        <dbReference type="PIRNR" id="PIRNR036573"/>
    </source>
</evidence>
<dbReference type="Gene3D" id="6.10.250.1630">
    <property type="match status" value="1"/>
</dbReference>
<evidence type="ECO:0000256" key="2">
    <source>
        <dbReference type="ARBA" id="ARBA00010945"/>
    </source>
</evidence>
<keyword evidence="12 13" id="KW-0539">Nucleus</keyword>
<dbReference type="GO" id="GO:0005634">
    <property type="term" value="C:nucleus"/>
    <property type="evidence" value="ECO:0007669"/>
    <property type="project" value="UniProtKB-SubCell"/>
</dbReference>
<dbReference type="Proteomes" id="UP000606786">
    <property type="component" value="Unassembled WGS sequence"/>
</dbReference>
<dbReference type="InterPro" id="IPR036420">
    <property type="entry name" value="BRCT_dom_sf"/>
</dbReference>
<dbReference type="Pfam" id="PF21999">
    <property type="entry name" value="IMS_HHH_1"/>
    <property type="match status" value="1"/>
</dbReference>
<dbReference type="PANTHER" id="PTHR45990">
    <property type="entry name" value="DNA REPAIR PROTEIN REV1"/>
    <property type="match status" value="1"/>
</dbReference>
<accession>A0A811UXT6</accession>
<dbReference type="Gene3D" id="3.40.50.10190">
    <property type="entry name" value="BRCT domain"/>
    <property type="match status" value="1"/>
</dbReference>
<dbReference type="GO" id="GO:0046872">
    <property type="term" value="F:metal ion binding"/>
    <property type="evidence" value="ECO:0007669"/>
    <property type="project" value="UniProtKB-KW"/>
</dbReference>
<dbReference type="Pfam" id="PF16727">
    <property type="entry name" value="REV1_C"/>
    <property type="match status" value="1"/>
</dbReference>
<dbReference type="GO" id="GO:0003684">
    <property type="term" value="F:damaged DNA binding"/>
    <property type="evidence" value="ECO:0007669"/>
    <property type="project" value="UniProtKB-UniRule"/>
</dbReference>
<dbReference type="InterPro" id="IPR017961">
    <property type="entry name" value="DNA_pol_Y-fam_little_finger"/>
</dbReference>
<evidence type="ECO:0000256" key="5">
    <source>
        <dbReference type="ARBA" id="ARBA00022679"/>
    </source>
</evidence>
<dbReference type="Pfam" id="PF00817">
    <property type="entry name" value="IMS"/>
    <property type="match status" value="1"/>
</dbReference>
<comment type="caution">
    <text evidence="17">The sequence shown here is derived from an EMBL/GenBank/DDBJ whole genome shotgun (WGS) entry which is preliminary data.</text>
</comment>
<dbReference type="EMBL" id="CAJHJT010000034">
    <property type="protein sequence ID" value="CAD7002855.1"/>
    <property type="molecule type" value="Genomic_DNA"/>
</dbReference>
<feature type="domain" description="UmuC" evidence="16">
    <location>
        <begin position="248"/>
        <end position="477"/>
    </location>
</feature>
<dbReference type="GO" id="GO:0003887">
    <property type="term" value="F:DNA-directed DNA polymerase activity"/>
    <property type="evidence" value="ECO:0007669"/>
    <property type="project" value="InterPro"/>
</dbReference>
<dbReference type="Pfam" id="PF14377">
    <property type="entry name" value="UBM"/>
    <property type="match status" value="3"/>
</dbReference>
<keyword evidence="4 13" id="KW-0237">DNA synthesis</keyword>
<dbReference type="SMART" id="SM00292">
    <property type="entry name" value="BRCT"/>
    <property type="match status" value="1"/>
</dbReference>
<evidence type="ECO:0000259" key="16">
    <source>
        <dbReference type="PROSITE" id="PS50173"/>
    </source>
</evidence>
<comment type="subcellular location">
    <subcellularLocation>
        <location evidence="1 13">Nucleus</location>
    </subcellularLocation>
</comment>
<keyword evidence="7 14" id="KW-0479">Metal-binding</keyword>
<evidence type="ECO:0000259" key="15">
    <source>
        <dbReference type="PROSITE" id="PS50172"/>
    </source>
</evidence>
<dbReference type="InterPro" id="IPR012112">
    <property type="entry name" value="REV1"/>
</dbReference>